<keyword evidence="1 2" id="KW-0804">Transcription</keyword>
<reference evidence="4 5" key="1">
    <citation type="journal article" date="2016" name="Sci. Rep.">
        <title>Metabolic traits of an uncultured archaeal lineage -MSBL1- from brine pools of the Red Sea.</title>
        <authorList>
            <person name="Mwirichia R."/>
            <person name="Alam I."/>
            <person name="Rashid M."/>
            <person name="Vinu M."/>
            <person name="Ba-Alawi W."/>
            <person name="Anthony Kamau A."/>
            <person name="Kamanda Ngugi D."/>
            <person name="Goker M."/>
            <person name="Klenk H.P."/>
            <person name="Bajic V."/>
            <person name="Stingl U."/>
        </authorList>
    </citation>
    <scope>NUCLEOTIDE SEQUENCE [LARGE SCALE GENOMIC DNA]</scope>
    <source>
        <strain evidence="4">SCGC-AAA259A05</strain>
    </source>
</reference>
<comment type="similarity">
    <text evidence="2">Belongs to the archaeal Spt4 family.</text>
</comment>
<evidence type="ECO:0000313" key="4">
    <source>
        <dbReference type="EMBL" id="KXA90891.1"/>
    </source>
</evidence>
<dbReference type="SUPFAM" id="SSF63393">
    <property type="entry name" value="RNA polymerase subunits"/>
    <property type="match status" value="1"/>
</dbReference>
<evidence type="ECO:0000256" key="2">
    <source>
        <dbReference type="HAMAP-Rule" id="MF_00949"/>
    </source>
</evidence>
<keyword evidence="4" id="KW-0240">DNA-directed RNA polymerase</keyword>
<proteinExistence type="inferred from homology"/>
<dbReference type="AlphaFoldDB" id="A0A133U9L8"/>
<dbReference type="HAMAP" id="MF_00949">
    <property type="entry name" value="Spt4_arch"/>
    <property type="match status" value="1"/>
</dbReference>
<name>A0A133U9L8_9EURY</name>
<dbReference type="InterPro" id="IPR038589">
    <property type="entry name" value="Spt4_dom_sf"/>
</dbReference>
<dbReference type="Pfam" id="PF06093">
    <property type="entry name" value="Spt4"/>
    <property type="match status" value="1"/>
</dbReference>
<dbReference type="PANTHER" id="PTHR40704:SF1">
    <property type="entry name" value="TRANSCRIPTION ELONGATION FACTOR SPT4"/>
    <property type="match status" value="1"/>
</dbReference>
<protein>
    <recommendedName>
        <fullName evidence="2">Transcription elongation factor Spt4</fullName>
    </recommendedName>
</protein>
<evidence type="ECO:0000259" key="3">
    <source>
        <dbReference type="SMART" id="SM01389"/>
    </source>
</evidence>
<dbReference type="Proteomes" id="UP000070163">
    <property type="component" value="Unassembled WGS sequence"/>
</dbReference>
<keyword evidence="2" id="KW-0862">Zinc</keyword>
<dbReference type="NCBIfam" id="NF041664">
    <property type="entry name" value="RNAP_arch_Epp"/>
    <property type="match status" value="1"/>
</dbReference>
<comment type="caution">
    <text evidence="4">The sequence shown here is derived from an EMBL/GenBank/DDBJ whole genome shotgun (WGS) entry which is preliminary data.</text>
</comment>
<feature type="binding site" evidence="2">
    <location>
        <position position="6"/>
    </location>
    <ligand>
        <name>Zn(2+)</name>
        <dbReference type="ChEBI" id="CHEBI:29105"/>
    </ligand>
</feature>
<keyword evidence="2" id="KW-0805">Transcription regulation</keyword>
<dbReference type="SMART" id="SM01389">
    <property type="entry name" value="Spt4"/>
    <property type="match status" value="1"/>
</dbReference>
<feature type="binding site" evidence="2">
    <location>
        <position position="18"/>
    </location>
    <ligand>
        <name>Zn(2+)</name>
        <dbReference type="ChEBI" id="CHEBI:29105"/>
    </ligand>
</feature>
<sequence>MAEKACKNCHRIVEGDVCAVCNESSFSDEWRGHVIIIDPENSKIAERMNVDTPGRYALRVR</sequence>
<organism evidence="4 5">
    <name type="scientific">candidate division MSBL1 archaeon SCGC-AAA259A05</name>
    <dbReference type="NCBI Taxonomy" id="1698259"/>
    <lineage>
        <taxon>Archaea</taxon>
        <taxon>Methanobacteriati</taxon>
        <taxon>Methanobacteriota</taxon>
        <taxon>candidate division MSBL1</taxon>
    </lineage>
</organism>
<dbReference type="Gene3D" id="2.20.28.90">
    <property type="match status" value="1"/>
</dbReference>
<dbReference type="GO" id="GO:0006355">
    <property type="term" value="P:regulation of DNA-templated transcription"/>
    <property type="evidence" value="ECO:0007669"/>
    <property type="project" value="UniProtKB-UniRule"/>
</dbReference>
<evidence type="ECO:0000256" key="1">
    <source>
        <dbReference type="ARBA" id="ARBA00023163"/>
    </source>
</evidence>
<keyword evidence="2" id="KW-0479">Metal-binding</keyword>
<comment type="function">
    <text evidence="2">Stimulates transcription elongation.</text>
</comment>
<dbReference type="GO" id="GO:0008270">
    <property type="term" value="F:zinc ion binding"/>
    <property type="evidence" value="ECO:0007669"/>
    <property type="project" value="UniProtKB-UniRule"/>
</dbReference>
<comment type="subunit">
    <text evidence="2">Heterodimer composed of Spt4 and Spt5.</text>
</comment>
<feature type="binding site" evidence="2">
    <location>
        <position position="9"/>
    </location>
    <ligand>
        <name>Zn(2+)</name>
        <dbReference type="ChEBI" id="CHEBI:29105"/>
    </ligand>
</feature>
<dbReference type="EMBL" id="LHXJ01000033">
    <property type="protein sequence ID" value="KXA90891.1"/>
    <property type="molecule type" value="Genomic_DNA"/>
</dbReference>
<gene>
    <name evidence="2" type="primary">spt4</name>
    <name evidence="4" type="ORF">AKJ57_03280</name>
</gene>
<dbReference type="PANTHER" id="PTHR40704">
    <property type="entry name" value="TRANSCRIPTION ELONGATION FACTOR SPT4"/>
    <property type="match status" value="1"/>
</dbReference>
<dbReference type="InterPro" id="IPR022800">
    <property type="entry name" value="Spt4/RpoE2_Znf"/>
</dbReference>
<dbReference type="InterPro" id="IPR029040">
    <property type="entry name" value="RPABC4/Spt4"/>
</dbReference>
<evidence type="ECO:0000313" key="5">
    <source>
        <dbReference type="Proteomes" id="UP000070163"/>
    </source>
</evidence>
<feature type="binding site" evidence="2">
    <location>
        <position position="21"/>
    </location>
    <ligand>
        <name>Zn(2+)</name>
        <dbReference type="ChEBI" id="CHEBI:29105"/>
    </ligand>
</feature>
<dbReference type="InterPro" id="IPR007178">
    <property type="entry name" value="Spt4_arch"/>
</dbReference>
<keyword evidence="5" id="KW-1185">Reference proteome</keyword>
<accession>A0A133U9L8</accession>
<feature type="domain" description="Spt4/RpoE2 zinc finger" evidence="3">
    <location>
        <begin position="3"/>
        <end position="61"/>
    </location>
</feature>
<dbReference type="GO" id="GO:0000428">
    <property type="term" value="C:DNA-directed RNA polymerase complex"/>
    <property type="evidence" value="ECO:0007669"/>
    <property type="project" value="UniProtKB-KW"/>
</dbReference>